<evidence type="ECO:0008006" key="4">
    <source>
        <dbReference type="Google" id="ProtNLM"/>
    </source>
</evidence>
<feature type="transmembrane region" description="Helical" evidence="1">
    <location>
        <begin position="22"/>
        <end position="40"/>
    </location>
</feature>
<evidence type="ECO:0000256" key="1">
    <source>
        <dbReference type="SAM" id="Phobius"/>
    </source>
</evidence>
<keyword evidence="1" id="KW-0812">Transmembrane</keyword>
<name>A0A852WZF3_9MICO</name>
<keyword evidence="3" id="KW-1185">Reference proteome</keyword>
<evidence type="ECO:0000313" key="2">
    <source>
        <dbReference type="EMBL" id="NYG36402.1"/>
    </source>
</evidence>
<dbReference type="RefSeq" id="WP_179461912.1">
    <property type="nucleotide sequence ID" value="NZ_JACBZX010000001.1"/>
</dbReference>
<sequence>MRTDDDRAGAPPAGRWRGVREVTAVLVLSLTAILTAWCGFESSKWGGQMSIQFSQASSARISATNLDSQARDAQAVDLTIYEMWLQARAEGDDELAGYVEDRFTPELAVAFADWRADGETGRSPFAEESYVPVGQADVEAASARADRLFQQALESNQRGDRYALLTVLFALVLFFVAVSERSRQEWGSWFLLGLGMVVAALGVGLMVSYPVLV</sequence>
<keyword evidence="1" id="KW-0472">Membrane</keyword>
<accession>A0A852WZF3</accession>
<dbReference type="EMBL" id="JACBZX010000001">
    <property type="protein sequence ID" value="NYG36402.1"/>
    <property type="molecule type" value="Genomic_DNA"/>
</dbReference>
<proteinExistence type="predicted"/>
<comment type="caution">
    <text evidence="2">The sequence shown here is derived from an EMBL/GenBank/DDBJ whole genome shotgun (WGS) entry which is preliminary data.</text>
</comment>
<feature type="transmembrane region" description="Helical" evidence="1">
    <location>
        <begin position="190"/>
        <end position="212"/>
    </location>
</feature>
<evidence type="ECO:0000313" key="3">
    <source>
        <dbReference type="Proteomes" id="UP000592181"/>
    </source>
</evidence>
<protein>
    <recommendedName>
        <fullName evidence="4">DUF4337 domain-containing protein</fullName>
    </recommendedName>
</protein>
<organism evidence="2 3">
    <name type="scientific">Janibacter alkaliphilus</name>
    <dbReference type="NCBI Taxonomy" id="1069963"/>
    <lineage>
        <taxon>Bacteria</taxon>
        <taxon>Bacillati</taxon>
        <taxon>Actinomycetota</taxon>
        <taxon>Actinomycetes</taxon>
        <taxon>Micrococcales</taxon>
        <taxon>Intrasporangiaceae</taxon>
        <taxon>Janibacter</taxon>
    </lineage>
</organism>
<dbReference type="Proteomes" id="UP000592181">
    <property type="component" value="Unassembled WGS sequence"/>
</dbReference>
<feature type="transmembrane region" description="Helical" evidence="1">
    <location>
        <begin position="162"/>
        <end position="178"/>
    </location>
</feature>
<keyword evidence="1" id="KW-1133">Transmembrane helix</keyword>
<reference evidence="2 3" key="1">
    <citation type="submission" date="2020-07" db="EMBL/GenBank/DDBJ databases">
        <title>Sequencing the genomes of 1000 actinobacteria strains.</title>
        <authorList>
            <person name="Klenk H.-P."/>
        </authorList>
    </citation>
    <scope>NUCLEOTIDE SEQUENCE [LARGE SCALE GENOMIC DNA]</scope>
    <source>
        <strain evidence="2 3">DSM 24723</strain>
    </source>
</reference>
<dbReference type="AlphaFoldDB" id="A0A852WZF3"/>
<gene>
    <name evidence="2" type="ORF">BJY28_000871</name>
</gene>